<protein>
    <submittedName>
        <fullName evidence="1">Uncharacterized protein</fullName>
    </submittedName>
</protein>
<gene>
    <name evidence="1" type="ORF">DQQ10_05565</name>
</gene>
<proteinExistence type="predicted"/>
<name>A0A364Y7A9_9BACT</name>
<dbReference type="EMBL" id="QMFY01000002">
    <property type="protein sequence ID" value="RAW02024.1"/>
    <property type="molecule type" value="Genomic_DNA"/>
</dbReference>
<evidence type="ECO:0000313" key="2">
    <source>
        <dbReference type="Proteomes" id="UP000251889"/>
    </source>
</evidence>
<dbReference type="Proteomes" id="UP000251889">
    <property type="component" value="Unassembled WGS sequence"/>
</dbReference>
<dbReference type="RefSeq" id="WP_112745849.1">
    <property type="nucleotide sequence ID" value="NZ_QMFY01000002.1"/>
</dbReference>
<accession>A0A364Y7A9</accession>
<organism evidence="1 2">
    <name type="scientific">Pseudochryseolinea flava</name>
    <dbReference type="NCBI Taxonomy" id="2059302"/>
    <lineage>
        <taxon>Bacteria</taxon>
        <taxon>Pseudomonadati</taxon>
        <taxon>Bacteroidota</taxon>
        <taxon>Cytophagia</taxon>
        <taxon>Cytophagales</taxon>
        <taxon>Fulvivirgaceae</taxon>
        <taxon>Pseudochryseolinea</taxon>
    </lineage>
</organism>
<reference evidence="1 2" key="1">
    <citation type="submission" date="2018-06" db="EMBL/GenBank/DDBJ databases">
        <title>Chryseolinea flavus sp. nov., a member of the phylum Bacteroidetes isolated from soil.</title>
        <authorList>
            <person name="Li Y."/>
            <person name="Wang J."/>
        </authorList>
    </citation>
    <scope>NUCLEOTIDE SEQUENCE [LARGE SCALE GENOMIC DNA]</scope>
    <source>
        <strain evidence="1 2">SDU1-6</strain>
    </source>
</reference>
<dbReference type="AlphaFoldDB" id="A0A364Y7A9"/>
<comment type="caution">
    <text evidence="1">The sequence shown here is derived from an EMBL/GenBank/DDBJ whole genome shotgun (WGS) entry which is preliminary data.</text>
</comment>
<sequence length="65" mass="7352">MKRLEVAETIPPLYRPGTVVYAKENHAIELVVIHYAKGIYYCAVVGDAQYNNLPFLECQLVQGIK</sequence>
<evidence type="ECO:0000313" key="1">
    <source>
        <dbReference type="EMBL" id="RAW02024.1"/>
    </source>
</evidence>
<keyword evidence="2" id="KW-1185">Reference proteome</keyword>